<dbReference type="Proteomes" id="UP000255417">
    <property type="component" value="Unassembled WGS sequence"/>
</dbReference>
<evidence type="ECO:0000313" key="4">
    <source>
        <dbReference type="Proteomes" id="UP000255417"/>
    </source>
</evidence>
<keyword evidence="4" id="KW-1185">Reference proteome</keyword>
<accession>A0A379C924</accession>
<feature type="signal peptide" evidence="2">
    <location>
        <begin position="1"/>
        <end position="27"/>
    </location>
</feature>
<dbReference type="Gene3D" id="3.40.190.10">
    <property type="entry name" value="Periplasmic binding protein-like II"/>
    <property type="match status" value="2"/>
</dbReference>
<feature type="chain" id="PRO_5016796644" evidence="2">
    <location>
        <begin position="28"/>
        <end position="346"/>
    </location>
</feature>
<dbReference type="GO" id="GO:0030288">
    <property type="term" value="C:outer membrane-bounded periplasmic space"/>
    <property type="evidence" value="ECO:0007669"/>
    <property type="project" value="TreeGrafter"/>
</dbReference>
<dbReference type="PIRSF" id="PIRSF002825">
    <property type="entry name" value="CfbpA"/>
    <property type="match status" value="1"/>
</dbReference>
<dbReference type="GO" id="GO:0030976">
    <property type="term" value="F:thiamine pyrophosphate binding"/>
    <property type="evidence" value="ECO:0007669"/>
    <property type="project" value="TreeGrafter"/>
</dbReference>
<gene>
    <name evidence="3" type="ORF">NCTC12872_00097</name>
</gene>
<proteinExistence type="predicted"/>
<dbReference type="GO" id="GO:0030975">
    <property type="term" value="F:thiamine binding"/>
    <property type="evidence" value="ECO:0007669"/>
    <property type="project" value="TreeGrafter"/>
</dbReference>
<sequence>MKSSKFQLLKTVSAIALGLAVYNTASAKGRLTVYCSATNAMCENAVKSFGEKYDVKTSFIRNGSGSTFAKVKAEESNPQADVWYGGTFDPQSQAGEIGLLEPYKSKNIDQIEERFRDPGKKKGHYTSAIYMGILGFGVNLDRLEKLGIKEVPQCWNDLLKPEFKQEIQVADPQSSGTAYTAIATFVQLWGEKKAFEYFKQLHPNISQYTKSGVTPSRNAARGETAVGIGFLHDYMLEKSKGANLKLVVPCEGTGYELGGVSIIKGARNLDNAKLFVDWALSKEGQESAWQKGQSLQILTNTTAQQHPTAPNPNELKLINYDFEKYGSSDERKRLIDKWINDVKLAK</sequence>
<dbReference type="PANTHER" id="PTHR30006">
    <property type="entry name" value="THIAMINE-BINDING PERIPLASMIC PROTEIN-RELATED"/>
    <property type="match status" value="1"/>
</dbReference>
<dbReference type="SUPFAM" id="SSF53850">
    <property type="entry name" value="Periplasmic binding protein-like II"/>
    <property type="match status" value="1"/>
</dbReference>
<evidence type="ECO:0000313" key="3">
    <source>
        <dbReference type="EMBL" id="SUB58147.1"/>
    </source>
</evidence>
<dbReference type="InterPro" id="IPR026045">
    <property type="entry name" value="Ferric-bd"/>
</dbReference>
<keyword evidence="1 2" id="KW-0732">Signal</keyword>
<evidence type="ECO:0000256" key="1">
    <source>
        <dbReference type="ARBA" id="ARBA00022729"/>
    </source>
</evidence>
<dbReference type="Pfam" id="PF13343">
    <property type="entry name" value="SBP_bac_6"/>
    <property type="match status" value="1"/>
</dbReference>
<dbReference type="RefSeq" id="WP_115314654.1">
    <property type="nucleotide sequence ID" value="NZ_LWIF01000001.1"/>
</dbReference>
<dbReference type="OrthoDB" id="305758at2"/>
<organism evidence="3 4">
    <name type="scientific">Phocoenobacter uteri</name>
    <dbReference type="NCBI Taxonomy" id="146806"/>
    <lineage>
        <taxon>Bacteria</taxon>
        <taxon>Pseudomonadati</taxon>
        <taxon>Pseudomonadota</taxon>
        <taxon>Gammaproteobacteria</taxon>
        <taxon>Pasteurellales</taxon>
        <taxon>Pasteurellaceae</taxon>
        <taxon>Phocoenobacter</taxon>
    </lineage>
</organism>
<protein>
    <submittedName>
        <fullName evidence="3">2-aminoethylphosphonate ABC transporter substrate-binding protein</fullName>
    </submittedName>
</protein>
<reference evidence="3 4" key="1">
    <citation type="submission" date="2018-06" db="EMBL/GenBank/DDBJ databases">
        <authorList>
            <consortium name="Pathogen Informatics"/>
            <person name="Doyle S."/>
        </authorList>
    </citation>
    <scope>NUCLEOTIDE SEQUENCE [LARGE SCALE GENOMIC DNA]</scope>
    <source>
        <strain evidence="3 4">NCTC12872</strain>
    </source>
</reference>
<dbReference type="EMBL" id="UGTA01000001">
    <property type="protein sequence ID" value="SUB58147.1"/>
    <property type="molecule type" value="Genomic_DNA"/>
</dbReference>
<dbReference type="PANTHER" id="PTHR30006:SF2">
    <property type="entry name" value="ABC TRANSPORTER SUBSTRATE-BINDING PROTEIN"/>
    <property type="match status" value="1"/>
</dbReference>
<name>A0A379C924_9PAST</name>
<dbReference type="GO" id="GO:0015888">
    <property type="term" value="P:thiamine transport"/>
    <property type="evidence" value="ECO:0007669"/>
    <property type="project" value="TreeGrafter"/>
</dbReference>
<dbReference type="AlphaFoldDB" id="A0A379C924"/>
<dbReference type="CDD" id="cd13544">
    <property type="entry name" value="PBP2_Fbp_like_1"/>
    <property type="match status" value="1"/>
</dbReference>
<evidence type="ECO:0000256" key="2">
    <source>
        <dbReference type="SAM" id="SignalP"/>
    </source>
</evidence>